<dbReference type="EMBL" id="AC135226">
    <property type="protein sequence ID" value="AAO37481.1"/>
    <property type="molecule type" value="Genomic_DNA"/>
</dbReference>
<evidence type="ECO:0000313" key="2">
    <source>
        <dbReference type="EMBL" id="AAO37481.1"/>
    </source>
</evidence>
<dbReference type="Proteomes" id="UP000000763">
    <property type="component" value="Chromosome 3"/>
</dbReference>
<evidence type="ECO:0000313" key="3">
    <source>
        <dbReference type="Proteomes" id="UP000000763"/>
    </source>
</evidence>
<feature type="compositionally biased region" description="Low complexity" evidence="1">
    <location>
        <begin position="277"/>
        <end position="288"/>
    </location>
</feature>
<sequence length="404" mass="44769">MAPCKANPASVMGPDPDRIDDDTTAYLGASLVDEDEVAKLVTSGVLAEKQAFTPGKAVVPKLGDNRTVVFTVFFEAGLRFLCNVLLPEILRLFHVELPQLSPSALFRMAIFDWTVVTPVGMKKMAFGSMNFNVRPERSDLWPVNATMSKWDCHWMSKWFYHSIPFEAGSESAKALRWHRRAIALNRKPKVTVDGAMEARFTLLRKIFPLFQTWQVEVSPNEEVDGLPKLVMLEGANASCLRGGRPAGQTRCTMANFLPRAKPFKADGDEGTSGNGNSGKSNLPLGSEGPLPPPTMTLMTKTLCMTMTAKRKEVPPLGFRLYREIYMAALMKGTFAWVYSVIWIHGPLMGQLANRPKQLGWPLGPLQSRACYGEAPILQPTHFAQDAFDLARYQRDPSAFAISAL</sequence>
<gene>
    <name evidence="2" type="ORF">OSJNBa0037J17.4</name>
</gene>
<organism evidence="2 3">
    <name type="scientific">Oryza sativa subsp. japonica</name>
    <name type="common">Rice</name>
    <dbReference type="NCBI Taxonomy" id="39947"/>
    <lineage>
        <taxon>Eukaryota</taxon>
        <taxon>Viridiplantae</taxon>
        <taxon>Streptophyta</taxon>
        <taxon>Embryophyta</taxon>
        <taxon>Tracheophyta</taxon>
        <taxon>Spermatophyta</taxon>
        <taxon>Magnoliopsida</taxon>
        <taxon>Liliopsida</taxon>
        <taxon>Poales</taxon>
        <taxon>Poaceae</taxon>
        <taxon>BOP clade</taxon>
        <taxon>Oryzoideae</taxon>
        <taxon>Oryzeae</taxon>
        <taxon>Oryzinae</taxon>
        <taxon>Oryza</taxon>
        <taxon>Oryza sativa</taxon>
    </lineage>
</organism>
<evidence type="ECO:0000256" key="1">
    <source>
        <dbReference type="SAM" id="MobiDB-lite"/>
    </source>
</evidence>
<dbReference type="AlphaFoldDB" id="Q10IJ3"/>
<protein>
    <submittedName>
        <fullName evidence="2">Uncharacterized protein</fullName>
    </submittedName>
</protein>
<proteinExistence type="predicted"/>
<reference evidence="3" key="2">
    <citation type="journal article" date="2008" name="Nucleic Acids Res.">
        <title>The rice annotation project database (RAP-DB): 2008 update.</title>
        <authorList>
            <consortium name="The rice annotation project (RAP)"/>
        </authorList>
    </citation>
    <scope>GENOME REANNOTATION</scope>
    <source>
        <strain evidence="3">cv. Nipponbare</strain>
    </source>
</reference>
<accession>Q10IJ3</accession>
<feature type="region of interest" description="Disordered" evidence="1">
    <location>
        <begin position="262"/>
        <end position="292"/>
    </location>
</feature>
<reference evidence="3" key="1">
    <citation type="journal article" date="2005" name="Nature">
        <title>The map-based sequence of the rice genome.</title>
        <authorList>
            <consortium name="International rice genome sequencing project (IRGSP)"/>
            <person name="Matsumoto T."/>
            <person name="Wu J."/>
            <person name="Kanamori H."/>
            <person name="Katayose Y."/>
            <person name="Fujisawa M."/>
            <person name="Namiki N."/>
            <person name="Mizuno H."/>
            <person name="Yamamoto K."/>
            <person name="Antonio B.A."/>
            <person name="Baba T."/>
            <person name="Sakata K."/>
            <person name="Nagamura Y."/>
            <person name="Aoki H."/>
            <person name="Arikawa K."/>
            <person name="Arita K."/>
            <person name="Bito T."/>
            <person name="Chiden Y."/>
            <person name="Fujitsuka N."/>
            <person name="Fukunaka R."/>
            <person name="Hamada M."/>
            <person name="Harada C."/>
            <person name="Hayashi A."/>
            <person name="Hijishita S."/>
            <person name="Honda M."/>
            <person name="Hosokawa S."/>
            <person name="Ichikawa Y."/>
            <person name="Idonuma A."/>
            <person name="Iijima M."/>
            <person name="Ikeda M."/>
            <person name="Ikeno M."/>
            <person name="Ito K."/>
            <person name="Ito S."/>
            <person name="Ito T."/>
            <person name="Ito Y."/>
            <person name="Ito Y."/>
            <person name="Iwabuchi A."/>
            <person name="Kamiya K."/>
            <person name="Karasawa W."/>
            <person name="Kurita K."/>
            <person name="Katagiri S."/>
            <person name="Kikuta A."/>
            <person name="Kobayashi H."/>
            <person name="Kobayashi N."/>
            <person name="Machita K."/>
            <person name="Maehara T."/>
            <person name="Masukawa M."/>
            <person name="Mizubayashi T."/>
            <person name="Mukai Y."/>
            <person name="Nagasaki H."/>
            <person name="Nagata Y."/>
            <person name="Naito S."/>
            <person name="Nakashima M."/>
            <person name="Nakama Y."/>
            <person name="Nakamichi Y."/>
            <person name="Nakamura M."/>
            <person name="Meguro A."/>
            <person name="Negishi M."/>
            <person name="Ohta I."/>
            <person name="Ohta T."/>
            <person name="Okamoto M."/>
            <person name="Ono N."/>
            <person name="Saji S."/>
            <person name="Sakaguchi M."/>
            <person name="Sakai K."/>
            <person name="Shibata M."/>
            <person name="Shimokawa T."/>
            <person name="Song J."/>
            <person name="Takazaki Y."/>
            <person name="Terasawa K."/>
            <person name="Tsugane M."/>
            <person name="Tsuji K."/>
            <person name="Ueda S."/>
            <person name="Waki K."/>
            <person name="Yamagata H."/>
            <person name="Yamamoto M."/>
            <person name="Yamamoto S."/>
            <person name="Yamane H."/>
            <person name="Yoshiki S."/>
            <person name="Yoshihara R."/>
            <person name="Yukawa K."/>
            <person name="Zhong H."/>
            <person name="Yano M."/>
            <person name="Yuan Q."/>
            <person name="Ouyang S."/>
            <person name="Liu J."/>
            <person name="Jones K.M."/>
            <person name="Gansberger K."/>
            <person name="Moffat K."/>
            <person name="Hill J."/>
            <person name="Bera J."/>
            <person name="Fadrosh D."/>
            <person name="Jin S."/>
            <person name="Johri S."/>
            <person name="Kim M."/>
            <person name="Overton L."/>
            <person name="Reardon M."/>
            <person name="Tsitrin T."/>
            <person name="Vuong H."/>
            <person name="Weaver B."/>
            <person name="Ciecko A."/>
            <person name="Tallon L."/>
            <person name="Jackson J."/>
            <person name="Pai G."/>
            <person name="Aken S.V."/>
            <person name="Utterback T."/>
            <person name="Reidmuller S."/>
            <person name="Feldblyum T."/>
            <person name="Hsiao J."/>
            <person name="Zismann V."/>
            <person name="Iobst S."/>
            <person name="de Vazeille A.R."/>
            <person name="Buell C.R."/>
            <person name="Ying K."/>
            <person name="Li Y."/>
            <person name="Lu T."/>
            <person name="Huang Y."/>
            <person name="Zhao Q."/>
            <person name="Feng Q."/>
            <person name="Zhang L."/>
            <person name="Zhu J."/>
            <person name="Weng Q."/>
            <person name="Mu J."/>
            <person name="Lu Y."/>
            <person name="Fan D."/>
            <person name="Liu Y."/>
            <person name="Guan J."/>
            <person name="Zhang Y."/>
            <person name="Yu S."/>
            <person name="Liu X."/>
            <person name="Zhang Y."/>
            <person name="Hong G."/>
            <person name="Han B."/>
            <person name="Choisne N."/>
            <person name="Demange N."/>
            <person name="Orjeda G."/>
            <person name="Samain S."/>
            <person name="Cattolico L."/>
            <person name="Pelletier E."/>
            <person name="Couloux A."/>
            <person name="Segurens B."/>
            <person name="Wincker P."/>
            <person name="D'Hont A."/>
            <person name="Scarpelli C."/>
            <person name="Weissenbach J."/>
            <person name="Salanoubat M."/>
            <person name="Quetier F."/>
            <person name="Yu Y."/>
            <person name="Kim H.R."/>
            <person name="Rambo T."/>
            <person name="Currie J."/>
            <person name="Collura K."/>
            <person name="Luo M."/>
            <person name="Yang T."/>
            <person name="Ammiraju J.S.S."/>
            <person name="Engler F."/>
            <person name="Soderlund C."/>
            <person name="Wing R.A."/>
            <person name="Palmer L.E."/>
            <person name="de la Bastide M."/>
            <person name="Spiegel L."/>
            <person name="Nascimento L."/>
            <person name="Zutavern T."/>
            <person name="O'Shaughnessy A."/>
            <person name="Dike S."/>
            <person name="Dedhia N."/>
            <person name="Preston R."/>
            <person name="Balija V."/>
            <person name="McCombie W.R."/>
            <person name="Chow T."/>
            <person name="Chen H."/>
            <person name="Chung M."/>
            <person name="Chen C."/>
            <person name="Shaw J."/>
            <person name="Wu H."/>
            <person name="Hsiao K."/>
            <person name="Chao Y."/>
            <person name="Chu M."/>
            <person name="Cheng C."/>
            <person name="Hour A."/>
            <person name="Lee P."/>
            <person name="Lin S."/>
            <person name="Lin Y."/>
            <person name="Liou J."/>
            <person name="Liu S."/>
            <person name="Hsing Y."/>
            <person name="Raghuvanshi S."/>
            <person name="Mohanty A."/>
            <person name="Bharti A.K."/>
            <person name="Gaur A."/>
            <person name="Gupta V."/>
            <person name="Kumar D."/>
            <person name="Ravi V."/>
            <person name="Vij S."/>
            <person name="Kapur A."/>
            <person name="Khurana P."/>
            <person name="Khurana P."/>
            <person name="Khurana J.P."/>
            <person name="Tyagi A.K."/>
            <person name="Gaikwad K."/>
            <person name="Singh A."/>
            <person name="Dalal V."/>
            <person name="Srivastava S."/>
            <person name="Dixit A."/>
            <person name="Pal A.K."/>
            <person name="Ghazi I.A."/>
            <person name="Yadav M."/>
            <person name="Pandit A."/>
            <person name="Bhargava A."/>
            <person name="Sureshbabu K."/>
            <person name="Batra K."/>
            <person name="Sharma T.R."/>
            <person name="Mohapatra T."/>
            <person name="Singh N.K."/>
            <person name="Messing J."/>
            <person name="Nelson A.B."/>
            <person name="Fuks G."/>
            <person name="Kavchok S."/>
            <person name="Keizer G."/>
            <person name="Linton E."/>
            <person name="Llaca V."/>
            <person name="Song R."/>
            <person name="Tanyolac B."/>
            <person name="Young S."/>
            <person name="Ho-Il K."/>
            <person name="Hahn J.H."/>
            <person name="Sangsakoo G."/>
            <person name="Vanavichit A."/>
            <person name="de Mattos Luiz.A.T."/>
            <person name="Zimmer P.D."/>
            <person name="Malone G."/>
            <person name="Dellagostin O."/>
            <person name="de Oliveira A.C."/>
            <person name="Bevan M."/>
            <person name="Bancroft I."/>
            <person name="Minx P."/>
            <person name="Cordum H."/>
            <person name="Wilson R."/>
            <person name="Cheng Z."/>
            <person name="Jin W."/>
            <person name="Jiang J."/>
            <person name="Leong S.A."/>
            <person name="Iwama H."/>
            <person name="Gojobori T."/>
            <person name="Itoh T."/>
            <person name="Niimura Y."/>
            <person name="Fujii Y."/>
            <person name="Habara T."/>
            <person name="Sakai H."/>
            <person name="Sato Y."/>
            <person name="Wilson G."/>
            <person name="Kumar K."/>
            <person name="McCouch S."/>
            <person name="Juretic N."/>
            <person name="Hoen D."/>
            <person name="Wright S."/>
            <person name="Bruskiewich R."/>
            <person name="Bureau T."/>
            <person name="Miyao A."/>
            <person name="Hirochika H."/>
            <person name="Nishikawa T."/>
            <person name="Kadowaki K."/>
            <person name="Sugiura M."/>
            <person name="Burr B."/>
            <person name="Sasaki T."/>
        </authorList>
    </citation>
    <scope>NUCLEOTIDE SEQUENCE [LARGE SCALE GENOMIC DNA]</scope>
    <source>
        <strain evidence="3">cv. Nipponbare</strain>
    </source>
</reference>
<name>Q10IJ3_ORYSJ</name>